<dbReference type="PANTHER" id="PTHR43744:SF9">
    <property type="entry name" value="POLYGALACTURONAN_RHAMNOGALACTURONAN TRANSPORT SYSTEM PERMEASE PROTEIN YTCP"/>
    <property type="match status" value="1"/>
</dbReference>
<keyword evidence="4 7" id="KW-0812">Transmembrane</keyword>
<keyword evidence="3" id="KW-1003">Cell membrane</keyword>
<evidence type="ECO:0000256" key="3">
    <source>
        <dbReference type="ARBA" id="ARBA00022475"/>
    </source>
</evidence>
<dbReference type="GO" id="GO:0055085">
    <property type="term" value="P:transmembrane transport"/>
    <property type="evidence" value="ECO:0007669"/>
    <property type="project" value="InterPro"/>
</dbReference>
<proteinExistence type="predicted"/>
<gene>
    <name evidence="9" type="ORF">GM661_14230</name>
</gene>
<dbReference type="CDD" id="cd06261">
    <property type="entry name" value="TM_PBP2"/>
    <property type="match status" value="1"/>
</dbReference>
<feature type="transmembrane region" description="Helical" evidence="7">
    <location>
        <begin position="76"/>
        <end position="100"/>
    </location>
</feature>
<name>A0A8A7KG19_9FIRM</name>
<dbReference type="EMBL" id="CP046640">
    <property type="protein sequence ID" value="QTL99035.1"/>
    <property type="molecule type" value="Genomic_DNA"/>
</dbReference>
<evidence type="ECO:0000259" key="8">
    <source>
        <dbReference type="Pfam" id="PF00528"/>
    </source>
</evidence>
<organism evidence="9 10">
    <name type="scientific">Iocasia fonsfrigidae</name>
    <dbReference type="NCBI Taxonomy" id="2682810"/>
    <lineage>
        <taxon>Bacteria</taxon>
        <taxon>Bacillati</taxon>
        <taxon>Bacillota</taxon>
        <taxon>Clostridia</taxon>
        <taxon>Halanaerobiales</taxon>
        <taxon>Halanaerobiaceae</taxon>
        <taxon>Iocasia</taxon>
    </lineage>
</organism>
<protein>
    <submittedName>
        <fullName evidence="9">ABC transporter permease subunit</fullName>
    </submittedName>
</protein>
<dbReference type="Proteomes" id="UP000665020">
    <property type="component" value="Chromosome"/>
</dbReference>
<dbReference type="AlphaFoldDB" id="A0A8A7KG19"/>
<feature type="transmembrane region" description="Helical" evidence="7">
    <location>
        <begin position="264"/>
        <end position="284"/>
    </location>
</feature>
<dbReference type="SUPFAM" id="SSF161098">
    <property type="entry name" value="MetI-like"/>
    <property type="match status" value="1"/>
</dbReference>
<evidence type="ECO:0000256" key="2">
    <source>
        <dbReference type="ARBA" id="ARBA00022448"/>
    </source>
</evidence>
<evidence type="ECO:0000256" key="6">
    <source>
        <dbReference type="ARBA" id="ARBA00023136"/>
    </source>
</evidence>
<keyword evidence="6 7" id="KW-0472">Membrane</keyword>
<feature type="transmembrane region" description="Helical" evidence="7">
    <location>
        <begin position="185"/>
        <end position="210"/>
    </location>
</feature>
<feature type="transmembrane region" description="Helical" evidence="7">
    <location>
        <begin position="144"/>
        <end position="164"/>
    </location>
</feature>
<evidence type="ECO:0000256" key="7">
    <source>
        <dbReference type="SAM" id="Phobius"/>
    </source>
</evidence>
<keyword evidence="2" id="KW-0813">Transport</keyword>
<feature type="transmembrane region" description="Helical" evidence="7">
    <location>
        <begin position="112"/>
        <end position="132"/>
    </location>
</feature>
<keyword evidence="5 7" id="KW-1133">Transmembrane helix</keyword>
<dbReference type="Gene3D" id="1.10.3720.10">
    <property type="entry name" value="MetI-like"/>
    <property type="match status" value="1"/>
</dbReference>
<evidence type="ECO:0000256" key="4">
    <source>
        <dbReference type="ARBA" id="ARBA00022692"/>
    </source>
</evidence>
<sequence length="299" mass="33879">MLLKPKRKLEDILLDTFIYLSLFFLIVVTLYPFLHTLAVSFNDGLDSIKGGIYLWPRKFTTFNYKTMLTRTQTFHAAWISVARTLLVTVFGTFFTAMLAYVVSRKDFVLRKFISFIYVLTMYVSGGLIPTYFLYQKLGLTNNFWVYVLPGLVHAFNLIIIRTYIHDLPESLVESAKIDGASELTIFLRIILPLCKPVLATIAIFTAVYHWNAWWDVFLYNSSNPALSTLAYELQKVLASAQSMSGSMEQAMSQAAAGSQITPRAIRATMTIIVTVPIAVIYPFLQKYFVHGLTLGGVKE</sequence>
<dbReference type="GO" id="GO:0005886">
    <property type="term" value="C:plasma membrane"/>
    <property type="evidence" value="ECO:0007669"/>
    <property type="project" value="UniProtKB-SubCell"/>
</dbReference>
<dbReference type="KEGG" id="ifn:GM661_14230"/>
<dbReference type="PANTHER" id="PTHR43744">
    <property type="entry name" value="ABC TRANSPORTER PERMEASE PROTEIN MG189-RELATED-RELATED"/>
    <property type="match status" value="1"/>
</dbReference>
<keyword evidence="10" id="KW-1185">Reference proteome</keyword>
<dbReference type="InterPro" id="IPR035906">
    <property type="entry name" value="MetI-like_sf"/>
</dbReference>
<feature type="domain" description="ABC transmembrane type-1" evidence="8">
    <location>
        <begin position="92"/>
        <end position="291"/>
    </location>
</feature>
<dbReference type="InterPro" id="IPR000515">
    <property type="entry name" value="MetI-like"/>
</dbReference>
<comment type="subcellular location">
    <subcellularLocation>
        <location evidence="1">Cell membrane</location>
        <topology evidence="1">Multi-pass membrane protein</topology>
    </subcellularLocation>
</comment>
<evidence type="ECO:0000313" key="9">
    <source>
        <dbReference type="EMBL" id="QTL99035.1"/>
    </source>
</evidence>
<evidence type="ECO:0000256" key="5">
    <source>
        <dbReference type="ARBA" id="ARBA00022989"/>
    </source>
</evidence>
<dbReference type="Pfam" id="PF00528">
    <property type="entry name" value="BPD_transp_1"/>
    <property type="match status" value="1"/>
</dbReference>
<reference evidence="9" key="1">
    <citation type="submission" date="2019-12" db="EMBL/GenBank/DDBJ databases">
        <authorList>
            <person name="zhang j."/>
            <person name="sun C.M."/>
        </authorList>
    </citation>
    <scope>NUCLEOTIDE SEQUENCE</scope>
    <source>
        <strain evidence="9">NS-1</strain>
    </source>
</reference>
<feature type="transmembrane region" description="Helical" evidence="7">
    <location>
        <begin position="12"/>
        <end position="34"/>
    </location>
</feature>
<evidence type="ECO:0000256" key="1">
    <source>
        <dbReference type="ARBA" id="ARBA00004651"/>
    </source>
</evidence>
<evidence type="ECO:0000313" key="10">
    <source>
        <dbReference type="Proteomes" id="UP000665020"/>
    </source>
</evidence>
<accession>A0A8A7KG19</accession>
<dbReference type="RefSeq" id="WP_230867429.1">
    <property type="nucleotide sequence ID" value="NZ_CP046640.1"/>
</dbReference>